<evidence type="ECO:0000256" key="7">
    <source>
        <dbReference type="ARBA" id="ARBA00047804"/>
    </source>
</evidence>
<protein>
    <recommendedName>
        <fullName evidence="1">protein-disulfide reductase</fullName>
        <ecNumber evidence="1">1.8.1.8</ecNumber>
    </recommendedName>
</protein>
<dbReference type="SUPFAM" id="SSF55729">
    <property type="entry name" value="Acyl-CoA N-acyltransferases (Nat)"/>
    <property type="match status" value="1"/>
</dbReference>
<evidence type="ECO:0000256" key="2">
    <source>
        <dbReference type="ARBA" id="ARBA00022737"/>
    </source>
</evidence>
<dbReference type="InterPro" id="IPR036249">
    <property type="entry name" value="Thioredoxin-like_sf"/>
</dbReference>
<feature type="domain" description="Thioredoxin" evidence="8">
    <location>
        <begin position="200"/>
        <end position="352"/>
    </location>
</feature>
<name>A0AAF5I211_STRER</name>
<comment type="catalytic activity">
    <reaction evidence="7">
        <text>[protein]-dithiol + NADP(+) = [protein]-disulfide + NADPH + H(+)</text>
        <dbReference type="Rhea" id="RHEA:18753"/>
        <dbReference type="Rhea" id="RHEA-COMP:10593"/>
        <dbReference type="Rhea" id="RHEA-COMP:10594"/>
        <dbReference type="ChEBI" id="CHEBI:15378"/>
        <dbReference type="ChEBI" id="CHEBI:29950"/>
        <dbReference type="ChEBI" id="CHEBI:50058"/>
        <dbReference type="ChEBI" id="CHEBI:57783"/>
        <dbReference type="ChEBI" id="CHEBI:58349"/>
        <dbReference type="EC" id="1.8.1.8"/>
    </reaction>
</comment>
<dbReference type="InterPro" id="IPR052259">
    <property type="entry name" value="Nucleoredoxin-like"/>
</dbReference>
<dbReference type="AlphaFoldDB" id="A0AAF5I211"/>
<proteinExistence type="inferred from homology"/>
<dbReference type="PROSITE" id="PS51352">
    <property type="entry name" value="THIOREDOXIN_2"/>
    <property type="match status" value="2"/>
</dbReference>
<evidence type="ECO:0000256" key="6">
    <source>
        <dbReference type="ARBA" id="ARBA00047388"/>
    </source>
</evidence>
<sequence>EYLSEKFIIFKFPKTNCFKSRKGKLELLHGSNIAQLFKSTPLVKPDGTIGKGTDLLKDKVTAIYFSASWCGPCKQFTPLLKEFYDKVNKDKQNMEVIFLSLDRNKSSMEQYFKEYMGTWLRTEYDQELISSLAEECDVSTIPSLKIVKDDGSIVNTNAREDVMIHLDDDCEGLLQKIFLKLSEALQKQSILKTIQVRNSSFVSKLITDANLLREDGTKEKASELLKGKVVGLYVSAGWCPSCRVYTSKLKKFYEEINREKHQFEIIYISGDKTAEDMLEYYQEKMGKWLMMEHNLSNSTNVKNECNIKSIPAFVIIDKKGDVVVSDGRNQVNGRVIYKEMAESGDFLEYAIRNTTINDVNELIDFLVDEFLQTEPMNYGLKMSKDSKMEKIKKMVNDPFLINNSFVAFSKKDGKIVGIRLISLTKRDDKNEGNSNDEKISEGQKLINNILYSVKKDLWNLLPENINVLVRTEFSCVSKDWFRKGIASKLENEGNDFIKKKFPEVQGIVAEASSIANQTLLKKKGYTTLKESFYRDYGIPIGYEGSDHIELMVKLF</sequence>
<dbReference type="PANTHER" id="PTHR13871">
    <property type="entry name" value="THIOREDOXIN"/>
    <property type="match status" value="1"/>
</dbReference>
<dbReference type="GO" id="GO:0047134">
    <property type="term" value="F:protein-disulfide reductase [NAD(P)H] activity"/>
    <property type="evidence" value="ECO:0007669"/>
    <property type="project" value="UniProtKB-EC"/>
</dbReference>
<keyword evidence="4" id="KW-0520">NAD</keyword>
<feature type="domain" description="Thioredoxin" evidence="8">
    <location>
        <begin position="34"/>
        <end position="179"/>
    </location>
</feature>
<keyword evidence="3" id="KW-0560">Oxidoreductase</keyword>
<dbReference type="EC" id="1.8.1.8" evidence="1"/>
<dbReference type="Gene3D" id="3.40.630.30">
    <property type="match status" value="1"/>
</dbReference>
<dbReference type="InterPro" id="IPR013766">
    <property type="entry name" value="Thioredoxin_domain"/>
</dbReference>
<organism evidence="9 10">
    <name type="scientific">Strongyloides stercoralis</name>
    <name type="common">Threadworm</name>
    <dbReference type="NCBI Taxonomy" id="6248"/>
    <lineage>
        <taxon>Eukaryota</taxon>
        <taxon>Metazoa</taxon>
        <taxon>Ecdysozoa</taxon>
        <taxon>Nematoda</taxon>
        <taxon>Chromadorea</taxon>
        <taxon>Rhabditida</taxon>
        <taxon>Tylenchina</taxon>
        <taxon>Panagrolaimomorpha</taxon>
        <taxon>Strongyloidoidea</taxon>
        <taxon>Strongyloididae</taxon>
        <taxon>Strongyloides</taxon>
    </lineage>
</organism>
<dbReference type="InterPro" id="IPR016181">
    <property type="entry name" value="Acyl_CoA_acyltransferase"/>
</dbReference>
<reference evidence="10" key="1">
    <citation type="submission" date="2024-02" db="UniProtKB">
        <authorList>
            <consortium name="WormBaseParasite"/>
        </authorList>
    </citation>
    <scope>IDENTIFICATION</scope>
</reference>
<evidence type="ECO:0000256" key="4">
    <source>
        <dbReference type="ARBA" id="ARBA00023027"/>
    </source>
</evidence>
<evidence type="ECO:0000313" key="10">
    <source>
        <dbReference type="WBParaSite" id="TCONS_00010479.p1"/>
    </source>
</evidence>
<dbReference type="Pfam" id="PF13905">
    <property type="entry name" value="Thioredoxin_8"/>
    <property type="match status" value="2"/>
</dbReference>
<comment type="catalytic activity">
    <reaction evidence="6">
        <text>[protein]-dithiol + NAD(+) = [protein]-disulfide + NADH + H(+)</text>
        <dbReference type="Rhea" id="RHEA:18749"/>
        <dbReference type="Rhea" id="RHEA-COMP:10593"/>
        <dbReference type="Rhea" id="RHEA-COMP:10594"/>
        <dbReference type="ChEBI" id="CHEBI:15378"/>
        <dbReference type="ChEBI" id="CHEBI:29950"/>
        <dbReference type="ChEBI" id="CHEBI:50058"/>
        <dbReference type="ChEBI" id="CHEBI:57540"/>
        <dbReference type="ChEBI" id="CHEBI:57945"/>
        <dbReference type="EC" id="1.8.1.8"/>
    </reaction>
</comment>
<keyword evidence="2" id="KW-0677">Repeat</keyword>
<evidence type="ECO:0000313" key="9">
    <source>
        <dbReference type="Proteomes" id="UP000035681"/>
    </source>
</evidence>
<evidence type="ECO:0000256" key="3">
    <source>
        <dbReference type="ARBA" id="ARBA00023002"/>
    </source>
</evidence>
<evidence type="ECO:0000256" key="5">
    <source>
        <dbReference type="ARBA" id="ARBA00025782"/>
    </source>
</evidence>
<dbReference type="InterPro" id="IPR012336">
    <property type="entry name" value="Thioredoxin-like_fold"/>
</dbReference>
<keyword evidence="9" id="KW-1185">Reference proteome</keyword>
<dbReference type="PANTHER" id="PTHR13871:SF96">
    <property type="entry name" value="THIOREDOXIN DOMAIN-CONTAINING PROTEIN"/>
    <property type="match status" value="1"/>
</dbReference>
<dbReference type="Gene3D" id="3.40.30.10">
    <property type="entry name" value="Glutaredoxin"/>
    <property type="match status" value="2"/>
</dbReference>
<dbReference type="Proteomes" id="UP000035681">
    <property type="component" value="Unplaced"/>
</dbReference>
<dbReference type="SUPFAM" id="SSF52833">
    <property type="entry name" value="Thioredoxin-like"/>
    <property type="match status" value="2"/>
</dbReference>
<accession>A0AAF5I211</accession>
<dbReference type="WBParaSite" id="TCONS_00010479.p1">
    <property type="protein sequence ID" value="TCONS_00010479.p1"/>
    <property type="gene ID" value="XLOC_003649"/>
</dbReference>
<evidence type="ECO:0000256" key="1">
    <source>
        <dbReference type="ARBA" id="ARBA00012612"/>
    </source>
</evidence>
<comment type="similarity">
    <text evidence="5">Belongs to the nucleoredoxin family.</text>
</comment>
<evidence type="ECO:0000259" key="8">
    <source>
        <dbReference type="PROSITE" id="PS51352"/>
    </source>
</evidence>